<reference evidence="3 4" key="1">
    <citation type="submission" date="2019-02" db="EMBL/GenBank/DDBJ databases">
        <title>Current taxonomic status of genus Agrobacterium and description of Agrobacterium cavarae sp. nov. isolated from maize roots.</title>
        <authorList>
            <person name="Flores-Felix J.D."/>
            <person name="Menendez E."/>
            <person name="Ramirez-Bahena M.H."/>
            <person name="Garcia-Fraile P."/>
            <person name="Velazquez E."/>
        </authorList>
    </citation>
    <scope>NUCLEOTIDE SEQUENCE [LARGE SCALE GENOMIC DNA]</scope>
    <source>
        <strain evidence="3 4">RZME10</strain>
    </source>
</reference>
<evidence type="ECO:0000256" key="1">
    <source>
        <dbReference type="SAM" id="Coils"/>
    </source>
</evidence>
<gene>
    <name evidence="3" type="ORF">EYC79_18225</name>
</gene>
<name>A0ABY1Y6M4_9HYPH</name>
<proteinExistence type="predicted"/>
<evidence type="ECO:0000313" key="3">
    <source>
        <dbReference type="EMBL" id="TBN10887.1"/>
    </source>
</evidence>
<dbReference type="RefSeq" id="WP_130978901.1">
    <property type="nucleotide sequence ID" value="NZ_SISF01000032.1"/>
</dbReference>
<keyword evidence="2" id="KW-0812">Transmembrane</keyword>
<keyword evidence="2" id="KW-1133">Transmembrane helix</keyword>
<sequence length="127" mass="14407">MSFLLPTSLTGRVCALIICVLLSVGGFRLWLSFHDAALLEGYVLLSEKTAAEAKAAEMERQRNAAALALEENRKRALADALIQQQAEAKQEQAIKDDNQNMDDGDYRWSDDDRRWLCEQRGEAYCRR</sequence>
<feature type="coiled-coil region" evidence="1">
    <location>
        <begin position="48"/>
        <end position="75"/>
    </location>
</feature>
<evidence type="ECO:0000313" key="4">
    <source>
        <dbReference type="Proteomes" id="UP000294239"/>
    </source>
</evidence>
<protein>
    <submittedName>
        <fullName evidence="3">Uncharacterized protein</fullName>
    </submittedName>
</protein>
<feature type="transmembrane region" description="Helical" evidence="2">
    <location>
        <begin position="12"/>
        <end position="31"/>
    </location>
</feature>
<evidence type="ECO:0000256" key="2">
    <source>
        <dbReference type="SAM" id="Phobius"/>
    </source>
</evidence>
<dbReference type="GeneID" id="301043121"/>
<accession>A0ABY1Y6M4</accession>
<comment type="caution">
    <text evidence="3">The sequence shown here is derived from an EMBL/GenBank/DDBJ whole genome shotgun (WGS) entry which is preliminary data.</text>
</comment>
<organism evidence="3 4">
    <name type="scientific">Agrobacterium cavarae</name>
    <dbReference type="NCBI Taxonomy" id="2528239"/>
    <lineage>
        <taxon>Bacteria</taxon>
        <taxon>Pseudomonadati</taxon>
        <taxon>Pseudomonadota</taxon>
        <taxon>Alphaproteobacteria</taxon>
        <taxon>Hyphomicrobiales</taxon>
        <taxon>Rhizobiaceae</taxon>
        <taxon>Rhizobium/Agrobacterium group</taxon>
        <taxon>Agrobacterium</taxon>
    </lineage>
</organism>
<keyword evidence="2" id="KW-0472">Membrane</keyword>
<keyword evidence="1" id="KW-0175">Coiled coil</keyword>
<dbReference type="Proteomes" id="UP000294239">
    <property type="component" value="Unassembled WGS sequence"/>
</dbReference>
<keyword evidence="4" id="KW-1185">Reference proteome</keyword>
<dbReference type="EMBL" id="SISF01000032">
    <property type="protein sequence ID" value="TBN10887.1"/>
    <property type="molecule type" value="Genomic_DNA"/>
</dbReference>